<dbReference type="PIRSF" id="PIRSF019883">
    <property type="entry name" value="UCP019883"/>
    <property type="match status" value="1"/>
</dbReference>
<dbReference type="InterPro" id="IPR016768">
    <property type="entry name" value="UCP019883"/>
</dbReference>
<organism evidence="2 3">
    <name type="scientific">Undibacterium nitidum</name>
    <dbReference type="NCBI Taxonomy" id="2762298"/>
    <lineage>
        <taxon>Bacteria</taxon>
        <taxon>Pseudomonadati</taxon>
        <taxon>Pseudomonadota</taxon>
        <taxon>Betaproteobacteria</taxon>
        <taxon>Burkholderiales</taxon>
        <taxon>Oxalobacteraceae</taxon>
        <taxon>Undibacterium</taxon>
    </lineage>
</organism>
<reference evidence="2" key="1">
    <citation type="submission" date="2020-08" db="EMBL/GenBank/DDBJ databases">
        <title>Novel species isolated from subtropical streams in China.</title>
        <authorList>
            <person name="Lu H."/>
        </authorList>
    </citation>
    <scope>NUCLEOTIDE SEQUENCE</scope>
    <source>
        <strain evidence="2">LX22W</strain>
    </source>
</reference>
<evidence type="ECO:0000256" key="1">
    <source>
        <dbReference type="SAM" id="Phobius"/>
    </source>
</evidence>
<dbReference type="RefSeq" id="WP_186915136.1">
    <property type="nucleotide sequence ID" value="NZ_JACOFZ010000001.1"/>
</dbReference>
<sequence length="99" mass="11373">MNISLLSWLVIGLALVLASLPFLSERFFAVFALEAFPQKPIWLRLIELISYYCLVGLVGFALEANTGNPFPQSKEFYVVTFCMFIVFAFPAFTYRYLKK</sequence>
<comment type="caution">
    <text evidence="2">The sequence shown here is derived from an EMBL/GenBank/DDBJ whole genome shotgun (WGS) entry which is preliminary data.</text>
</comment>
<proteinExistence type="predicted"/>
<protein>
    <submittedName>
        <fullName evidence="2">DUF2818 family protein</fullName>
    </submittedName>
</protein>
<keyword evidence="1" id="KW-1133">Transmembrane helix</keyword>
<evidence type="ECO:0000313" key="3">
    <source>
        <dbReference type="Proteomes" id="UP000627446"/>
    </source>
</evidence>
<gene>
    <name evidence="2" type="ORF">H8K36_03080</name>
</gene>
<dbReference type="Pfam" id="PF10993">
    <property type="entry name" value="DUF2818"/>
    <property type="match status" value="1"/>
</dbReference>
<keyword evidence="1" id="KW-0812">Transmembrane</keyword>
<feature type="transmembrane region" description="Helical" evidence="1">
    <location>
        <begin position="76"/>
        <end position="97"/>
    </location>
</feature>
<dbReference type="AlphaFoldDB" id="A0A923HUI7"/>
<name>A0A923HUI7_9BURK</name>
<feature type="transmembrane region" description="Helical" evidence="1">
    <location>
        <begin position="42"/>
        <end position="64"/>
    </location>
</feature>
<accession>A0A923HUI7</accession>
<keyword evidence="1" id="KW-0472">Membrane</keyword>
<keyword evidence="3" id="KW-1185">Reference proteome</keyword>
<dbReference type="Proteomes" id="UP000627446">
    <property type="component" value="Unassembled WGS sequence"/>
</dbReference>
<evidence type="ECO:0000313" key="2">
    <source>
        <dbReference type="EMBL" id="MBC3880346.1"/>
    </source>
</evidence>
<dbReference type="EMBL" id="JACOFZ010000001">
    <property type="protein sequence ID" value="MBC3880346.1"/>
    <property type="molecule type" value="Genomic_DNA"/>
</dbReference>